<dbReference type="InterPro" id="IPR000713">
    <property type="entry name" value="Mur_ligase_N"/>
</dbReference>
<gene>
    <name evidence="10" type="primary">murF</name>
    <name evidence="15" type="ORF">CARG_06675</name>
</gene>
<evidence type="ECO:0000259" key="12">
    <source>
        <dbReference type="Pfam" id="PF01225"/>
    </source>
</evidence>
<evidence type="ECO:0000256" key="5">
    <source>
        <dbReference type="ARBA" id="ARBA00022840"/>
    </source>
</evidence>
<dbReference type="PANTHER" id="PTHR43024">
    <property type="entry name" value="UDP-N-ACETYLMURAMOYL-TRIPEPTIDE--D-ALANYL-D-ALANINE LIGASE"/>
    <property type="match status" value="1"/>
</dbReference>
<dbReference type="InterPro" id="IPR051046">
    <property type="entry name" value="MurCDEF_CellWall_CoF430Synth"/>
</dbReference>
<keyword evidence="2 10" id="KW-0436">Ligase</keyword>
<dbReference type="GO" id="GO:0005737">
    <property type="term" value="C:cytoplasm"/>
    <property type="evidence" value="ECO:0007669"/>
    <property type="project" value="UniProtKB-SubCell"/>
</dbReference>
<dbReference type="PATRIC" id="fig|1348662.3.peg.1311"/>
<dbReference type="InterPro" id="IPR005863">
    <property type="entry name" value="UDP-N-AcMur_synth"/>
</dbReference>
<comment type="similarity">
    <text evidence="10">Belongs to the MurCDEF family. MurF subfamily.</text>
</comment>
<keyword evidence="6 10" id="KW-0133">Cell shape</keyword>
<dbReference type="InterPro" id="IPR035911">
    <property type="entry name" value="MurE/MurF_N"/>
</dbReference>
<comment type="function">
    <text evidence="10 11">Involved in cell wall formation. Catalyzes the final step in the synthesis of UDP-N-acetylmuramoyl-pentapeptide, the precursor of murein.</text>
</comment>
<feature type="domain" description="Mur ligase N-terminal catalytic" evidence="12">
    <location>
        <begin position="36"/>
        <end position="77"/>
    </location>
</feature>
<dbReference type="GO" id="GO:0005524">
    <property type="term" value="F:ATP binding"/>
    <property type="evidence" value="ECO:0007669"/>
    <property type="project" value="UniProtKB-UniRule"/>
</dbReference>
<feature type="domain" description="Mur ligase C-terminal" evidence="13">
    <location>
        <begin position="338"/>
        <end position="467"/>
    </location>
</feature>
<organism evidence="15 16">
    <name type="scientific">Corynebacterium argentoratense DSM 44202</name>
    <dbReference type="NCBI Taxonomy" id="1348662"/>
    <lineage>
        <taxon>Bacteria</taxon>
        <taxon>Bacillati</taxon>
        <taxon>Actinomycetota</taxon>
        <taxon>Actinomycetes</taxon>
        <taxon>Mycobacteriales</taxon>
        <taxon>Corynebacteriaceae</taxon>
        <taxon>Corynebacterium</taxon>
    </lineage>
</organism>
<dbReference type="PANTHER" id="PTHR43024:SF1">
    <property type="entry name" value="UDP-N-ACETYLMURAMOYL-TRIPEPTIDE--D-ALANYL-D-ALANINE LIGASE"/>
    <property type="match status" value="1"/>
</dbReference>
<dbReference type="OrthoDB" id="9800958at2"/>
<evidence type="ECO:0000256" key="4">
    <source>
        <dbReference type="ARBA" id="ARBA00022741"/>
    </source>
</evidence>
<dbReference type="GO" id="GO:0008766">
    <property type="term" value="F:UDP-N-acetylmuramoylalanyl-D-glutamyl-2,6-diaminopimelate-D-alanyl-D-alanine ligase activity"/>
    <property type="evidence" value="ECO:0007669"/>
    <property type="project" value="RHEA"/>
</dbReference>
<comment type="catalytic activity">
    <reaction evidence="10 11">
        <text>D-alanyl-D-alanine + UDP-N-acetyl-alpha-D-muramoyl-L-alanyl-gamma-D-glutamyl-meso-2,6-diaminopimelate + ATP = UDP-N-acetyl-alpha-D-muramoyl-L-alanyl-gamma-D-glutamyl-meso-2,6-diaminopimeloyl-D-alanyl-D-alanine + ADP + phosphate + H(+)</text>
        <dbReference type="Rhea" id="RHEA:28374"/>
        <dbReference type="ChEBI" id="CHEBI:15378"/>
        <dbReference type="ChEBI" id="CHEBI:30616"/>
        <dbReference type="ChEBI" id="CHEBI:43474"/>
        <dbReference type="ChEBI" id="CHEBI:57822"/>
        <dbReference type="ChEBI" id="CHEBI:61386"/>
        <dbReference type="ChEBI" id="CHEBI:83905"/>
        <dbReference type="ChEBI" id="CHEBI:456216"/>
        <dbReference type="EC" id="6.3.2.10"/>
    </reaction>
</comment>
<feature type="domain" description="Mur ligase central" evidence="14">
    <location>
        <begin position="127"/>
        <end position="314"/>
    </location>
</feature>
<dbReference type="HAMAP" id="MF_02019">
    <property type="entry name" value="MurF"/>
    <property type="match status" value="1"/>
</dbReference>
<dbReference type="Gene3D" id="3.40.1390.10">
    <property type="entry name" value="MurE/MurF, N-terminal domain"/>
    <property type="match status" value="1"/>
</dbReference>
<dbReference type="eggNOG" id="COG0770">
    <property type="taxonomic scope" value="Bacteria"/>
</dbReference>
<evidence type="ECO:0000256" key="3">
    <source>
        <dbReference type="ARBA" id="ARBA00022618"/>
    </source>
</evidence>
<dbReference type="Pfam" id="PF01225">
    <property type="entry name" value="Mur_ligase"/>
    <property type="match status" value="1"/>
</dbReference>
<dbReference type="HOGENOM" id="CLU_031507_0_0_11"/>
<evidence type="ECO:0000256" key="11">
    <source>
        <dbReference type="RuleBase" id="RU004136"/>
    </source>
</evidence>
<evidence type="ECO:0000256" key="7">
    <source>
        <dbReference type="ARBA" id="ARBA00022984"/>
    </source>
</evidence>
<proteinExistence type="inferred from homology"/>
<keyword evidence="16" id="KW-1185">Reference proteome</keyword>
<dbReference type="InterPro" id="IPR013221">
    <property type="entry name" value="Mur_ligase_cen"/>
</dbReference>
<dbReference type="STRING" id="1348662.CARG_06675"/>
<comment type="subcellular location">
    <subcellularLocation>
        <location evidence="10 11">Cytoplasm</location>
    </subcellularLocation>
</comment>
<keyword evidence="9 10" id="KW-0961">Cell wall biogenesis/degradation</keyword>
<comment type="pathway">
    <text evidence="10 11">Cell wall biogenesis; peptidoglycan biosynthesis.</text>
</comment>
<accession>U3GVU6</accession>
<dbReference type="Pfam" id="PF08245">
    <property type="entry name" value="Mur_ligase_M"/>
    <property type="match status" value="1"/>
</dbReference>
<evidence type="ECO:0000256" key="8">
    <source>
        <dbReference type="ARBA" id="ARBA00023306"/>
    </source>
</evidence>
<dbReference type="SUPFAM" id="SSF53623">
    <property type="entry name" value="MurD-like peptide ligases, catalytic domain"/>
    <property type="match status" value="1"/>
</dbReference>
<dbReference type="Proteomes" id="UP000016943">
    <property type="component" value="Chromosome"/>
</dbReference>
<evidence type="ECO:0000256" key="6">
    <source>
        <dbReference type="ARBA" id="ARBA00022960"/>
    </source>
</evidence>
<name>U3GVU6_9CORY</name>
<dbReference type="NCBIfam" id="TIGR01143">
    <property type="entry name" value="murF"/>
    <property type="match status" value="1"/>
</dbReference>
<dbReference type="EC" id="6.3.2.10" evidence="10 11"/>
<dbReference type="GO" id="GO:0071555">
    <property type="term" value="P:cell wall organization"/>
    <property type="evidence" value="ECO:0007669"/>
    <property type="project" value="UniProtKB-KW"/>
</dbReference>
<protein>
    <recommendedName>
        <fullName evidence="10 11">UDP-N-acetylmuramoyl-tripeptide--D-alanyl-D-alanine ligase</fullName>
        <ecNumber evidence="10 11">6.3.2.10</ecNumber>
    </recommendedName>
    <alternativeName>
        <fullName evidence="10">D-alanyl-D-alanine-adding enzyme</fullName>
    </alternativeName>
</protein>
<dbReference type="GO" id="GO:0008360">
    <property type="term" value="P:regulation of cell shape"/>
    <property type="evidence" value="ECO:0007669"/>
    <property type="project" value="UniProtKB-KW"/>
</dbReference>
<keyword evidence="5 10" id="KW-0067">ATP-binding</keyword>
<dbReference type="Pfam" id="PF02875">
    <property type="entry name" value="Mur_ligase_C"/>
    <property type="match status" value="1"/>
</dbReference>
<feature type="binding site" evidence="10">
    <location>
        <begin position="129"/>
        <end position="135"/>
    </location>
    <ligand>
        <name>ATP</name>
        <dbReference type="ChEBI" id="CHEBI:30616"/>
    </ligand>
</feature>
<dbReference type="Gene3D" id="3.90.190.20">
    <property type="entry name" value="Mur ligase, C-terminal domain"/>
    <property type="match status" value="1"/>
</dbReference>
<keyword evidence="4 10" id="KW-0547">Nucleotide-binding</keyword>
<dbReference type="InterPro" id="IPR004101">
    <property type="entry name" value="Mur_ligase_C"/>
</dbReference>
<dbReference type="Gene3D" id="3.40.1190.10">
    <property type="entry name" value="Mur-like, catalytic domain"/>
    <property type="match status" value="1"/>
</dbReference>
<evidence type="ECO:0000256" key="9">
    <source>
        <dbReference type="ARBA" id="ARBA00023316"/>
    </source>
</evidence>
<evidence type="ECO:0000256" key="10">
    <source>
        <dbReference type="HAMAP-Rule" id="MF_02019"/>
    </source>
</evidence>
<dbReference type="RefSeq" id="WP_020976617.1">
    <property type="nucleotide sequence ID" value="NC_022198.1"/>
</dbReference>
<dbReference type="InterPro" id="IPR036565">
    <property type="entry name" value="Mur-like_cat_sf"/>
</dbReference>
<sequence length="481" mass="49952">MLDFSVAEIAQIVGGRLNEQAEAIAEARVTAPAEFDSRKLQPGSLFIALPGENVDGHDFAASAIEAGAVCVLAAHDVDAPAVLCPPATGETTGLGLEHPDAQAVIQGLSRLARGLVDRCEQLTVVGVTGSAGKTSTKDIIASVLEQAGPTVAPPGSFNNELGMPYTVLRCDAQTQFLVAEMSARGIGHIAKLTQIAPPRISVVLNVGSAHLGEFGSRENIAIAKGELVEALPDDGVAVLNFDDDAVRAMAERTNARCVFYSTQSSQADVYATDIVLDEVARPSFVLHAGGVKVPVRLQVFGEHQVSNALAAAAAGLQAGLTLEQVATGLNAHVARSGRRMEVTTRPDGVTIINDSYNSNPHSVRAGLAALAYTASAREDARSWAVLGQMGELGDDAEAEHADIVATLQQLHIDRVVAVGDNPNMRALVDAATAAGVWVRAVPDAQAAAQTVSADIEPRDVILVKASRSEALWSVADIVAAG</sequence>
<dbReference type="UniPathway" id="UPA00219"/>
<evidence type="ECO:0000259" key="13">
    <source>
        <dbReference type="Pfam" id="PF02875"/>
    </source>
</evidence>
<dbReference type="GO" id="GO:0051301">
    <property type="term" value="P:cell division"/>
    <property type="evidence" value="ECO:0007669"/>
    <property type="project" value="UniProtKB-KW"/>
</dbReference>
<evidence type="ECO:0000256" key="1">
    <source>
        <dbReference type="ARBA" id="ARBA00022490"/>
    </source>
</evidence>
<dbReference type="EMBL" id="CP006365">
    <property type="protein sequence ID" value="AGU15459.1"/>
    <property type="molecule type" value="Genomic_DNA"/>
</dbReference>
<dbReference type="KEGG" id="caz:CARG_06675"/>
<evidence type="ECO:0000313" key="16">
    <source>
        <dbReference type="Proteomes" id="UP000016943"/>
    </source>
</evidence>
<dbReference type="InterPro" id="IPR036615">
    <property type="entry name" value="Mur_ligase_C_dom_sf"/>
</dbReference>
<keyword evidence="3 10" id="KW-0132">Cell division</keyword>
<dbReference type="GeneID" id="78250102"/>
<dbReference type="AlphaFoldDB" id="U3GVU6"/>
<evidence type="ECO:0000256" key="2">
    <source>
        <dbReference type="ARBA" id="ARBA00022598"/>
    </source>
</evidence>
<dbReference type="SUPFAM" id="SSF53244">
    <property type="entry name" value="MurD-like peptide ligases, peptide-binding domain"/>
    <property type="match status" value="1"/>
</dbReference>
<dbReference type="GO" id="GO:0047480">
    <property type="term" value="F:UDP-N-acetylmuramoyl-tripeptide-D-alanyl-D-alanine ligase activity"/>
    <property type="evidence" value="ECO:0007669"/>
    <property type="project" value="UniProtKB-UniRule"/>
</dbReference>
<keyword evidence="1 10" id="KW-0963">Cytoplasm</keyword>
<dbReference type="SUPFAM" id="SSF63418">
    <property type="entry name" value="MurE/MurF N-terminal domain"/>
    <property type="match status" value="1"/>
</dbReference>
<reference evidence="15 16" key="1">
    <citation type="journal article" date="2013" name="Genome Announc.">
        <title>Whole-Genome Sequence of the Clinical Strain Corynebacterium argentoratense DSM 44202, Isolated from a Human Throat Specimen.</title>
        <authorList>
            <person name="Bomholt C."/>
            <person name="Glaub A."/>
            <person name="Gravermann K."/>
            <person name="Albersmeier A."/>
            <person name="Brinkrolf K."/>
            <person name="Ruckert C."/>
            <person name="Tauch A."/>
        </authorList>
    </citation>
    <scope>NUCLEOTIDE SEQUENCE [LARGE SCALE GENOMIC DNA]</scope>
    <source>
        <strain evidence="15">DSM 44202</strain>
    </source>
</reference>
<keyword evidence="7 10" id="KW-0573">Peptidoglycan synthesis</keyword>
<evidence type="ECO:0000259" key="14">
    <source>
        <dbReference type="Pfam" id="PF08245"/>
    </source>
</evidence>
<keyword evidence="8 10" id="KW-0131">Cell cycle</keyword>
<evidence type="ECO:0000313" key="15">
    <source>
        <dbReference type="EMBL" id="AGU15459.1"/>
    </source>
</evidence>
<dbReference type="GO" id="GO:0009252">
    <property type="term" value="P:peptidoglycan biosynthetic process"/>
    <property type="evidence" value="ECO:0007669"/>
    <property type="project" value="UniProtKB-UniRule"/>
</dbReference>